<evidence type="ECO:0000313" key="23">
    <source>
        <dbReference type="EMBL" id="KAK9062772.1"/>
    </source>
</evidence>
<dbReference type="PANTHER" id="PTHR13872">
    <property type="entry name" value="DOLICHYL-DIPHOSPHOOLIGOSACCHARIDE--PROTEIN GLYCOSYLTRANSFERASE SUBUNIT"/>
    <property type="match status" value="1"/>
</dbReference>
<dbReference type="Gene3D" id="3.40.50.12610">
    <property type="match status" value="1"/>
</dbReference>
<feature type="transmembrane region" description="Helical" evidence="20">
    <location>
        <begin position="302"/>
        <end position="320"/>
    </location>
</feature>
<protein>
    <recommendedName>
        <fullName evidence="7">dolichyl-diphosphooligosaccharide--protein glycotransferase</fullName>
        <ecNumber evidence="7">2.4.99.18</ecNumber>
    </recommendedName>
</protein>
<dbReference type="InterPro" id="IPR003674">
    <property type="entry name" value="Oligo_trans_STT3"/>
</dbReference>
<comment type="similarity">
    <text evidence="5">Belongs to the STT3 family.</text>
</comment>
<dbReference type="Pfam" id="PF02516">
    <property type="entry name" value="STT3"/>
    <property type="match status" value="1"/>
</dbReference>
<comment type="subcellular location">
    <subcellularLocation>
        <location evidence="3">Endoplasmic reticulum membrane</location>
        <topology evidence="3">Multi-pass membrane protein</topology>
    </subcellularLocation>
</comment>
<evidence type="ECO:0000256" key="12">
    <source>
        <dbReference type="ARBA" id="ARBA00022824"/>
    </source>
</evidence>
<evidence type="ECO:0000256" key="15">
    <source>
        <dbReference type="ARBA" id="ARBA00023136"/>
    </source>
</evidence>
<reference evidence="23 24" key="1">
    <citation type="submission" date="2024-04" db="EMBL/GenBank/DDBJ databases">
        <title>The reference genome of an endangered Asteraceae, Deinandra increscens subsp. villosa, native to the Central Coast of California.</title>
        <authorList>
            <person name="Guilliams M."/>
            <person name="Hasenstab-Lehman K."/>
            <person name="Meyer R."/>
            <person name="Mcevoy S."/>
        </authorList>
    </citation>
    <scope>NUCLEOTIDE SEQUENCE [LARGE SCALE GENOMIC DNA]</scope>
    <source>
        <tissue evidence="23">Leaf</tissue>
    </source>
</reference>
<dbReference type="GO" id="GO:0046872">
    <property type="term" value="F:metal ion binding"/>
    <property type="evidence" value="ECO:0007669"/>
    <property type="project" value="UniProtKB-KW"/>
</dbReference>
<evidence type="ECO:0000256" key="10">
    <source>
        <dbReference type="ARBA" id="ARBA00022692"/>
    </source>
</evidence>
<evidence type="ECO:0000256" key="4">
    <source>
        <dbReference type="ARBA" id="ARBA00004922"/>
    </source>
</evidence>
<comment type="cofactor">
    <cofactor evidence="2">
        <name>Mg(2+)</name>
        <dbReference type="ChEBI" id="CHEBI:18420"/>
    </cofactor>
</comment>
<feature type="transmembrane region" description="Helical" evidence="20">
    <location>
        <begin position="117"/>
        <end position="137"/>
    </location>
</feature>
<feature type="transmembrane region" description="Helical" evidence="20">
    <location>
        <begin position="420"/>
        <end position="436"/>
    </location>
</feature>
<dbReference type="FunFam" id="3.40.50.12610:FF:000002">
    <property type="entry name" value="dolichyl-diphosphooligosaccharide--protein glycosyltransferase subunit STT3A"/>
    <property type="match status" value="1"/>
</dbReference>
<evidence type="ECO:0000259" key="21">
    <source>
        <dbReference type="Pfam" id="PF02516"/>
    </source>
</evidence>
<feature type="transmembrane region" description="Helical" evidence="20">
    <location>
        <begin position="205"/>
        <end position="230"/>
    </location>
</feature>
<feature type="transmembrane region" description="Helical" evidence="20">
    <location>
        <begin position="149"/>
        <end position="169"/>
    </location>
</feature>
<feature type="transmembrane region" description="Helical" evidence="20">
    <location>
        <begin position="175"/>
        <end position="193"/>
    </location>
</feature>
<name>A0AAP0GW82_9ASTR</name>
<dbReference type="GO" id="GO:0005789">
    <property type="term" value="C:endoplasmic reticulum membrane"/>
    <property type="evidence" value="ECO:0007669"/>
    <property type="project" value="UniProtKB-SubCell"/>
</dbReference>
<keyword evidence="12" id="KW-0256">Endoplasmic reticulum</keyword>
<evidence type="ECO:0000256" key="7">
    <source>
        <dbReference type="ARBA" id="ARBA00012605"/>
    </source>
</evidence>
<evidence type="ECO:0000256" key="8">
    <source>
        <dbReference type="ARBA" id="ARBA00022676"/>
    </source>
</evidence>
<sequence length="746" mass="83647">MVGKPDAVKAGSKSSQSPASNQATSKPDLSSISTTFSLKTLKLKTKQQELLIRVTILGLVYILAFITRLFSVLRYESMIHEFDPYFNYRTTLYLTEKGFYEFWNWFDSESWYPLGRIIGGTLYPGLMVTAAVIYWTLKFLRFAVHIREVCVLTAPFFASNTTIVAYFFGKELWDSGAGLVAAALIAICPGYISRSVAGSYDNEGVAIFALLLTFYLFVKAVNTGSLAWALASAFGYFYMVSAWGGYVFIINLIPLYVLVLLITGRYSMRLYVAYNCMYIVGMLLAMQIRFVGFQHVQSGEHMAAMGVFFLIQVFYFLLWVKNMLNDTKLFQALLRIGVTSAVAVGAIALGVGTASGYISPWTGRFYSLLDPTYAKDHIPIIASVSEHQPTAWSSFMFDFHILLFLFPAGLYFCFKRLSDATIFIIMYGLTSMYFAGVMVRLILVATPAVCLISAIAVSATIKNLTQAIRGKTGQTVSAKGTSSTKGSSKQQASVDQSIPFLKNGATVLLFGAFYLLSRYAIHCTWVTSEAYSSPSIVLAARGAYGQRVIFDDYREAYFWLRQNTPSDAKIMSWWDYGYQITAMANRTVIVDNNTWNNTHIATVGRAMSSYEDEAYEIMRSLDVDYVLVVFGGVTGYSSDDINKFLWMVRIGGGVFPVIKEPDYLVNGEYRVDKGAAPKMLNCLMYKLCYYRFGELTTEHGKPPGYDRARGVEIGNKDVKLEYLEEAFTTSNWIVRIYKVKPPSNRW</sequence>
<evidence type="ECO:0000256" key="2">
    <source>
        <dbReference type="ARBA" id="ARBA00001946"/>
    </source>
</evidence>
<feature type="domain" description="STT3/PglB/AglB core" evidence="22">
    <location>
        <begin position="569"/>
        <end position="627"/>
    </location>
</feature>
<feature type="transmembrane region" description="Helical" evidence="20">
    <location>
        <begin position="395"/>
        <end position="413"/>
    </location>
</feature>
<evidence type="ECO:0000256" key="11">
    <source>
        <dbReference type="ARBA" id="ARBA00022723"/>
    </source>
</evidence>
<evidence type="ECO:0000256" key="18">
    <source>
        <dbReference type="ARBA" id="ARBA00048829"/>
    </source>
</evidence>
<keyword evidence="13" id="KW-0460">Magnesium</keyword>
<comment type="caution">
    <text evidence="23">The sequence shown here is derived from an EMBL/GenBank/DDBJ whole genome shotgun (WGS) entry which is preliminary data.</text>
</comment>
<feature type="transmembrane region" description="Helical" evidence="20">
    <location>
        <begin position="50"/>
        <end position="70"/>
    </location>
</feature>
<evidence type="ECO:0000256" key="17">
    <source>
        <dbReference type="ARBA" id="ARBA00023211"/>
    </source>
</evidence>
<evidence type="ECO:0000256" key="1">
    <source>
        <dbReference type="ARBA" id="ARBA00001936"/>
    </source>
</evidence>
<evidence type="ECO:0000256" key="16">
    <source>
        <dbReference type="ARBA" id="ARBA00023180"/>
    </source>
</evidence>
<proteinExistence type="inferred from homology"/>
<dbReference type="GO" id="GO:0004579">
    <property type="term" value="F:dolichyl-diphosphooligosaccharide-protein glycotransferase activity"/>
    <property type="evidence" value="ECO:0007669"/>
    <property type="project" value="UniProtKB-EC"/>
</dbReference>
<feature type="compositionally biased region" description="Polar residues" evidence="19">
    <location>
        <begin position="12"/>
        <end position="28"/>
    </location>
</feature>
<keyword evidence="10 20" id="KW-0812">Transmembrane</keyword>
<evidence type="ECO:0000256" key="9">
    <source>
        <dbReference type="ARBA" id="ARBA00022679"/>
    </source>
</evidence>
<keyword evidence="11" id="KW-0479">Metal-binding</keyword>
<keyword evidence="8" id="KW-0328">Glycosyltransferase</keyword>
<organism evidence="23 24">
    <name type="scientific">Deinandra increscens subsp. villosa</name>
    <dbReference type="NCBI Taxonomy" id="3103831"/>
    <lineage>
        <taxon>Eukaryota</taxon>
        <taxon>Viridiplantae</taxon>
        <taxon>Streptophyta</taxon>
        <taxon>Embryophyta</taxon>
        <taxon>Tracheophyta</taxon>
        <taxon>Spermatophyta</taxon>
        <taxon>Magnoliopsida</taxon>
        <taxon>eudicotyledons</taxon>
        <taxon>Gunneridae</taxon>
        <taxon>Pentapetalae</taxon>
        <taxon>asterids</taxon>
        <taxon>campanulids</taxon>
        <taxon>Asterales</taxon>
        <taxon>Asteraceae</taxon>
        <taxon>Asteroideae</taxon>
        <taxon>Heliantheae alliance</taxon>
        <taxon>Madieae</taxon>
        <taxon>Madiinae</taxon>
        <taxon>Deinandra</taxon>
    </lineage>
</organism>
<evidence type="ECO:0000256" key="20">
    <source>
        <dbReference type="SAM" id="Phobius"/>
    </source>
</evidence>
<comment type="pathway">
    <text evidence="4">Protein modification; protein glycosylation.</text>
</comment>
<feature type="region of interest" description="Disordered" evidence="19">
    <location>
        <begin position="1"/>
        <end position="29"/>
    </location>
</feature>
<keyword evidence="24" id="KW-1185">Reference proteome</keyword>
<gene>
    <name evidence="23" type="ORF">SSX86_019962</name>
</gene>
<dbReference type="Pfam" id="PF21436">
    <property type="entry name" value="STT3-PglB_core"/>
    <property type="match status" value="1"/>
</dbReference>
<accession>A0AAP0GW82</accession>
<keyword evidence="15 20" id="KW-0472">Membrane</keyword>
<feature type="transmembrane region" description="Helical" evidence="20">
    <location>
        <begin position="332"/>
        <end position="358"/>
    </location>
</feature>
<evidence type="ECO:0000256" key="14">
    <source>
        <dbReference type="ARBA" id="ARBA00022989"/>
    </source>
</evidence>
<dbReference type="AlphaFoldDB" id="A0AAP0GW82"/>
<evidence type="ECO:0000256" key="6">
    <source>
        <dbReference type="ARBA" id="ARBA00011157"/>
    </source>
</evidence>
<evidence type="ECO:0000256" key="3">
    <source>
        <dbReference type="ARBA" id="ARBA00004477"/>
    </source>
</evidence>
<evidence type="ECO:0000259" key="22">
    <source>
        <dbReference type="Pfam" id="PF21436"/>
    </source>
</evidence>
<keyword evidence="16" id="KW-0325">Glycoprotein</keyword>
<dbReference type="EC" id="2.4.99.18" evidence="7"/>
<evidence type="ECO:0000256" key="13">
    <source>
        <dbReference type="ARBA" id="ARBA00022842"/>
    </source>
</evidence>
<keyword evidence="17" id="KW-0464">Manganese</keyword>
<dbReference type="InterPro" id="IPR048307">
    <property type="entry name" value="STT3_N"/>
</dbReference>
<evidence type="ECO:0000256" key="5">
    <source>
        <dbReference type="ARBA" id="ARBA00010810"/>
    </source>
</evidence>
<dbReference type="InterPro" id="IPR048999">
    <property type="entry name" value="STT3-PglB_core"/>
</dbReference>
<feature type="transmembrane region" description="Helical" evidence="20">
    <location>
        <begin position="236"/>
        <end position="259"/>
    </location>
</feature>
<comment type="cofactor">
    <cofactor evidence="1">
        <name>Mn(2+)</name>
        <dbReference type="ChEBI" id="CHEBI:29035"/>
    </cofactor>
</comment>
<dbReference type="PANTHER" id="PTHR13872:SF1">
    <property type="entry name" value="DOLICHYL-DIPHOSPHOOLIGOSACCHARIDE--PROTEIN GLYCOSYLTRANSFERASE SUBUNIT STT3B"/>
    <property type="match status" value="1"/>
</dbReference>
<dbReference type="Proteomes" id="UP001408789">
    <property type="component" value="Unassembled WGS sequence"/>
</dbReference>
<evidence type="ECO:0000256" key="19">
    <source>
        <dbReference type="SAM" id="MobiDB-lite"/>
    </source>
</evidence>
<comment type="catalytic activity">
    <reaction evidence="18">
        <text>a di-trans,poly-cis-dolichyl diphosphooligosaccharide + L-asparaginyl-[protein] = N(4)-(oligosaccharide-(1-&gt;4)-N-acetyl-beta-D-glucosaminyl-(1-&gt;4)-N-acetyl-beta-D-glucosaminyl)-L-asparaginyl-[protein] + a di-trans,poly-cis-dolichyl diphosphate + H(+)</text>
        <dbReference type="Rhea" id="RHEA:22980"/>
        <dbReference type="Rhea" id="RHEA-COMP:12804"/>
        <dbReference type="Rhea" id="RHEA-COMP:12805"/>
        <dbReference type="Rhea" id="RHEA-COMP:19506"/>
        <dbReference type="Rhea" id="RHEA-COMP:19509"/>
        <dbReference type="ChEBI" id="CHEBI:15378"/>
        <dbReference type="ChEBI" id="CHEBI:50347"/>
        <dbReference type="ChEBI" id="CHEBI:57497"/>
        <dbReference type="ChEBI" id="CHEBI:57570"/>
        <dbReference type="ChEBI" id="CHEBI:132529"/>
        <dbReference type="EC" id="2.4.99.18"/>
    </reaction>
</comment>
<feature type="transmembrane region" description="Helical" evidence="20">
    <location>
        <begin position="271"/>
        <end position="290"/>
    </location>
</feature>
<dbReference type="EMBL" id="JBCNJP010000019">
    <property type="protein sequence ID" value="KAK9062772.1"/>
    <property type="molecule type" value="Genomic_DNA"/>
</dbReference>
<comment type="subunit">
    <text evidence="6">Component of the oligosaccharyltransferase (OST) complex.</text>
</comment>
<keyword evidence="14 20" id="KW-1133">Transmembrane helix</keyword>
<feature type="domain" description="Oligosaccharyl transferase STT3 N-terminal" evidence="21">
    <location>
        <begin position="54"/>
        <end position="452"/>
    </location>
</feature>
<evidence type="ECO:0000313" key="24">
    <source>
        <dbReference type="Proteomes" id="UP001408789"/>
    </source>
</evidence>
<keyword evidence="9" id="KW-0808">Transferase</keyword>